<dbReference type="AlphaFoldDB" id="A0AAE0GTL7"/>
<evidence type="ECO:0000313" key="1">
    <source>
        <dbReference type="EMBL" id="KAK3283995.1"/>
    </source>
</evidence>
<protein>
    <submittedName>
        <fullName evidence="1">Uncharacterized protein</fullName>
    </submittedName>
</protein>
<comment type="caution">
    <text evidence="1">The sequence shown here is derived from an EMBL/GenBank/DDBJ whole genome shotgun (WGS) entry which is preliminary data.</text>
</comment>
<keyword evidence="2" id="KW-1185">Reference proteome</keyword>
<organism evidence="1 2">
    <name type="scientific">Cymbomonas tetramitiformis</name>
    <dbReference type="NCBI Taxonomy" id="36881"/>
    <lineage>
        <taxon>Eukaryota</taxon>
        <taxon>Viridiplantae</taxon>
        <taxon>Chlorophyta</taxon>
        <taxon>Pyramimonadophyceae</taxon>
        <taxon>Pyramimonadales</taxon>
        <taxon>Pyramimonadaceae</taxon>
        <taxon>Cymbomonas</taxon>
    </lineage>
</organism>
<reference evidence="1 2" key="1">
    <citation type="journal article" date="2015" name="Genome Biol. Evol.">
        <title>Comparative Genomics of a Bacterivorous Green Alga Reveals Evolutionary Causalities and Consequences of Phago-Mixotrophic Mode of Nutrition.</title>
        <authorList>
            <person name="Burns J.A."/>
            <person name="Paasch A."/>
            <person name="Narechania A."/>
            <person name="Kim E."/>
        </authorList>
    </citation>
    <scope>NUCLEOTIDE SEQUENCE [LARGE SCALE GENOMIC DNA]</scope>
    <source>
        <strain evidence="1 2">PLY_AMNH</strain>
    </source>
</reference>
<proteinExistence type="predicted"/>
<accession>A0AAE0GTL7</accession>
<gene>
    <name evidence="1" type="ORF">CYMTET_8338</name>
</gene>
<evidence type="ECO:0000313" key="2">
    <source>
        <dbReference type="Proteomes" id="UP001190700"/>
    </source>
</evidence>
<name>A0AAE0GTL7_9CHLO</name>
<dbReference type="EMBL" id="LGRX02002552">
    <property type="protein sequence ID" value="KAK3283995.1"/>
    <property type="molecule type" value="Genomic_DNA"/>
</dbReference>
<sequence>MNWGGGKPHNYHCQVPALSKTARDQKLQDWIDQLENPLYEELSPQNAALELGHAAKSVGVRKEINQKLREQPHRIIQLENLTQAQEPYAARAAIYAIHSLLCPEEPTGLYVCANFLLVDKLVDERLVYPSIQAMKGLILSMARDHLWVPSKDEAPGLGERTPGLEAQTQCAAVLRFFMCATPDVFMQMSEEIAATLFGEGLPRMLRSKARSVPLPEFRDKVVFLEALQAAHWLTEHNARTLESVVLGLSTDVFVDFMEGLVEGMKNWKAEDSGVDLVHLFELMICLARMPKGRSRMLWDSAAKAVADPNMLDQAKATAGMLQSPPEHSTAQQPQLSQIAGSASQQALLLGQRPMVSVRHDSSGHQLRMHSLHLEFRFHTSVLNFMLNLTECLNMPSHS</sequence>
<dbReference type="Proteomes" id="UP001190700">
    <property type="component" value="Unassembled WGS sequence"/>
</dbReference>
<feature type="non-terminal residue" evidence="1">
    <location>
        <position position="398"/>
    </location>
</feature>